<accession>A0AAE4V0M0</accession>
<dbReference type="RefSeq" id="WP_317769084.1">
    <property type="nucleotide sequence ID" value="NZ_JAWLUP010000052.1"/>
</dbReference>
<sequence length="35" mass="3787">AQQGWRLKAITSSDVKGRIGPGSVEGLLITFERES</sequence>
<reference evidence="1" key="1">
    <citation type="submission" date="2023-10" db="EMBL/GenBank/DDBJ databases">
        <title>Development of a sustainable strategy for remediation of hydrocarbon-contaminated territories based on the waste exchange concept.</title>
        <authorList>
            <person name="Krivoruchko A."/>
        </authorList>
    </citation>
    <scope>NUCLEOTIDE SEQUENCE</scope>
    <source>
        <strain evidence="1">IEGM 68</strain>
    </source>
</reference>
<name>A0AAE4V0M0_9NOCA</name>
<dbReference type="Pfam" id="PF13783">
    <property type="entry name" value="DUF4177"/>
    <property type="match status" value="1"/>
</dbReference>
<evidence type="ECO:0000313" key="1">
    <source>
        <dbReference type="EMBL" id="MDV7266595.1"/>
    </source>
</evidence>
<dbReference type="AlphaFoldDB" id="A0AAE4V0M0"/>
<dbReference type="Proteomes" id="UP001185863">
    <property type="component" value="Unassembled WGS sequence"/>
</dbReference>
<proteinExistence type="predicted"/>
<evidence type="ECO:0000313" key="2">
    <source>
        <dbReference type="Proteomes" id="UP001185863"/>
    </source>
</evidence>
<gene>
    <name evidence="1" type="ORF">R4315_18885</name>
</gene>
<comment type="caution">
    <text evidence="1">The sequence shown here is derived from an EMBL/GenBank/DDBJ whole genome shotgun (WGS) entry which is preliminary data.</text>
</comment>
<protein>
    <submittedName>
        <fullName evidence="1">DUF4177 domain-containing protein</fullName>
    </submittedName>
</protein>
<feature type="non-terminal residue" evidence="1">
    <location>
        <position position="1"/>
    </location>
</feature>
<organism evidence="1 2">
    <name type="scientific">Rhodococcus oxybenzonivorans</name>
    <dbReference type="NCBI Taxonomy" id="1990687"/>
    <lineage>
        <taxon>Bacteria</taxon>
        <taxon>Bacillati</taxon>
        <taxon>Actinomycetota</taxon>
        <taxon>Actinomycetes</taxon>
        <taxon>Mycobacteriales</taxon>
        <taxon>Nocardiaceae</taxon>
        <taxon>Rhodococcus</taxon>
    </lineage>
</organism>
<dbReference type="InterPro" id="IPR025234">
    <property type="entry name" value="YjzH-like"/>
</dbReference>
<dbReference type="EMBL" id="JAWLUP010000052">
    <property type="protein sequence ID" value="MDV7266595.1"/>
    <property type="molecule type" value="Genomic_DNA"/>
</dbReference>